<dbReference type="InterPro" id="IPR008189">
    <property type="entry name" value="rRNA_ssu_MeTfrase_I"/>
</dbReference>
<keyword evidence="1 6" id="KW-0963">Cytoplasm</keyword>
<evidence type="ECO:0000256" key="6">
    <source>
        <dbReference type="HAMAP-Rule" id="MF_01877"/>
    </source>
</evidence>
<comment type="subcellular location">
    <subcellularLocation>
        <location evidence="6">Cytoplasm</location>
    </subcellularLocation>
</comment>
<dbReference type="InterPro" id="IPR035996">
    <property type="entry name" value="4pyrrol_Methylase_sf"/>
</dbReference>
<evidence type="ECO:0000313" key="10">
    <source>
        <dbReference type="Proteomes" id="UP001596113"/>
    </source>
</evidence>
<keyword evidence="2 6" id="KW-0698">rRNA processing</keyword>
<dbReference type="HAMAP" id="MF_01877">
    <property type="entry name" value="16SrRNA_methyltr_I"/>
    <property type="match status" value="1"/>
</dbReference>
<dbReference type="EMBL" id="JBHSMI010000062">
    <property type="protein sequence ID" value="MFC5406750.1"/>
    <property type="molecule type" value="Genomic_DNA"/>
</dbReference>
<comment type="function">
    <text evidence="6">Catalyzes the 2'-O-methylation of the ribose of cytidine 1402 (C1402) in 16S rRNA.</text>
</comment>
<dbReference type="InterPro" id="IPR000878">
    <property type="entry name" value="4pyrrol_Mease"/>
</dbReference>
<organism evidence="9 10">
    <name type="scientific">Cohnella soli</name>
    <dbReference type="NCBI Taxonomy" id="425005"/>
    <lineage>
        <taxon>Bacteria</taxon>
        <taxon>Bacillati</taxon>
        <taxon>Bacillota</taxon>
        <taxon>Bacilli</taxon>
        <taxon>Bacillales</taxon>
        <taxon>Paenibacillaceae</taxon>
        <taxon>Cohnella</taxon>
    </lineage>
</organism>
<reference evidence="10" key="1">
    <citation type="journal article" date="2019" name="Int. J. Syst. Evol. Microbiol.">
        <title>The Global Catalogue of Microorganisms (GCM) 10K type strain sequencing project: providing services to taxonomists for standard genome sequencing and annotation.</title>
        <authorList>
            <consortium name="The Broad Institute Genomics Platform"/>
            <consortium name="The Broad Institute Genome Sequencing Center for Infectious Disease"/>
            <person name="Wu L."/>
            <person name="Ma J."/>
        </authorList>
    </citation>
    <scope>NUCLEOTIDE SEQUENCE [LARGE SCALE GENOMIC DNA]</scope>
    <source>
        <strain evidence="10">CGMCC 1.18575</strain>
    </source>
</reference>
<dbReference type="Gene3D" id="3.30.950.10">
    <property type="entry name" value="Methyltransferase, Cobalt-precorrin-4 Transmethylase, Domain 2"/>
    <property type="match status" value="1"/>
</dbReference>
<gene>
    <name evidence="6 9" type="primary">rsmI</name>
    <name evidence="9" type="ORF">ACFPOF_28840</name>
</gene>
<dbReference type="PROSITE" id="PS01296">
    <property type="entry name" value="RSMI"/>
    <property type="match status" value="1"/>
</dbReference>
<dbReference type="RefSeq" id="WP_378138847.1">
    <property type="nucleotide sequence ID" value="NZ_JBHSMI010000062.1"/>
</dbReference>
<comment type="similarity">
    <text evidence="6">Belongs to the methyltransferase superfamily. RsmI family.</text>
</comment>
<protein>
    <recommendedName>
        <fullName evidence="6">Ribosomal RNA small subunit methyltransferase I</fullName>
        <ecNumber evidence="6">2.1.1.198</ecNumber>
    </recommendedName>
    <alternativeName>
        <fullName evidence="6">16S rRNA 2'-O-ribose C1402 methyltransferase</fullName>
    </alternativeName>
    <alternativeName>
        <fullName evidence="6">rRNA (cytidine-2'-O-)-methyltransferase RsmI</fullName>
    </alternativeName>
</protein>
<sequence>MTRISDRTGTGETADGENASVQKSFSGTREGVGTLYLVATPIGNLEDMTFRAIRILKEVQLIAAEDTRQTRKLLTHFEIQNRLVSYHDHNREASGPELVRLLLEGQSIALVSDAGMPAISDPGADLVRDAVGEGIPVVPVPGANAALSALIMSGLPTERFLFLGFPPRERKGLNKLLDNVERESGTLLFYESPHRVKKTLAVIAERWSGRKVAIIRELTKRHEEAIRGTVSQCLAYVEATPPIGECCIAIEGASEQEPGRLSADGVTGITGEGPWWAGLELAMHVAHYEQAGQSRKDAMKSAAVDRGVSKRDIYQSLLLTTGGK</sequence>
<dbReference type="Pfam" id="PF00590">
    <property type="entry name" value="TP_methylase"/>
    <property type="match status" value="1"/>
</dbReference>
<dbReference type="Gene3D" id="3.40.1010.10">
    <property type="entry name" value="Cobalt-precorrin-4 Transmethylase, Domain 1"/>
    <property type="match status" value="1"/>
</dbReference>
<dbReference type="Proteomes" id="UP001596113">
    <property type="component" value="Unassembled WGS sequence"/>
</dbReference>
<keyword evidence="5 6" id="KW-0949">S-adenosyl-L-methionine</keyword>
<dbReference type="PANTHER" id="PTHR46111:SF1">
    <property type="entry name" value="RIBOSOMAL RNA SMALL SUBUNIT METHYLTRANSFERASE I"/>
    <property type="match status" value="1"/>
</dbReference>
<dbReference type="InterPro" id="IPR014777">
    <property type="entry name" value="4pyrrole_Mease_sub1"/>
</dbReference>
<dbReference type="CDD" id="cd11648">
    <property type="entry name" value="RsmI"/>
    <property type="match status" value="1"/>
</dbReference>
<dbReference type="EC" id="2.1.1.198" evidence="6"/>
<evidence type="ECO:0000256" key="5">
    <source>
        <dbReference type="ARBA" id="ARBA00022691"/>
    </source>
</evidence>
<evidence type="ECO:0000256" key="1">
    <source>
        <dbReference type="ARBA" id="ARBA00022490"/>
    </source>
</evidence>
<dbReference type="InterPro" id="IPR014776">
    <property type="entry name" value="4pyrrole_Mease_sub2"/>
</dbReference>
<evidence type="ECO:0000256" key="3">
    <source>
        <dbReference type="ARBA" id="ARBA00022603"/>
    </source>
</evidence>
<keyword evidence="10" id="KW-1185">Reference proteome</keyword>
<evidence type="ECO:0000256" key="7">
    <source>
        <dbReference type="SAM" id="MobiDB-lite"/>
    </source>
</evidence>
<dbReference type="GO" id="GO:0008168">
    <property type="term" value="F:methyltransferase activity"/>
    <property type="evidence" value="ECO:0007669"/>
    <property type="project" value="UniProtKB-KW"/>
</dbReference>
<comment type="caution">
    <text evidence="9">The sequence shown here is derived from an EMBL/GenBank/DDBJ whole genome shotgun (WGS) entry which is preliminary data.</text>
</comment>
<accession>A0ABW0HZR0</accession>
<proteinExistence type="inferred from homology"/>
<keyword evidence="3 6" id="KW-0489">Methyltransferase</keyword>
<name>A0ABW0HZR0_9BACL</name>
<dbReference type="PANTHER" id="PTHR46111">
    <property type="entry name" value="RIBOSOMAL RNA SMALL SUBUNIT METHYLTRANSFERASE I"/>
    <property type="match status" value="1"/>
</dbReference>
<dbReference type="SUPFAM" id="SSF53790">
    <property type="entry name" value="Tetrapyrrole methylase"/>
    <property type="match status" value="1"/>
</dbReference>
<dbReference type="InterPro" id="IPR018063">
    <property type="entry name" value="SAM_MeTrfase_RsmI_CS"/>
</dbReference>
<comment type="catalytic activity">
    <reaction evidence="6">
        <text>cytidine(1402) in 16S rRNA + S-adenosyl-L-methionine = 2'-O-methylcytidine(1402) in 16S rRNA + S-adenosyl-L-homocysteine + H(+)</text>
        <dbReference type="Rhea" id="RHEA:42924"/>
        <dbReference type="Rhea" id="RHEA-COMP:10285"/>
        <dbReference type="Rhea" id="RHEA-COMP:10286"/>
        <dbReference type="ChEBI" id="CHEBI:15378"/>
        <dbReference type="ChEBI" id="CHEBI:57856"/>
        <dbReference type="ChEBI" id="CHEBI:59789"/>
        <dbReference type="ChEBI" id="CHEBI:74495"/>
        <dbReference type="ChEBI" id="CHEBI:82748"/>
        <dbReference type="EC" id="2.1.1.198"/>
    </reaction>
</comment>
<evidence type="ECO:0000256" key="4">
    <source>
        <dbReference type="ARBA" id="ARBA00022679"/>
    </source>
</evidence>
<dbReference type="GO" id="GO:0032259">
    <property type="term" value="P:methylation"/>
    <property type="evidence" value="ECO:0007669"/>
    <property type="project" value="UniProtKB-KW"/>
</dbReference>
<evidence type="ECO:0000256" key="2">
    <source>
        <dbReference type="ARBA" id="ARBA00022552"/>
    </source>
</evidence>
<evidence type="ECO:0000313" key="9">
    <source>
        <dbReference type="EMBL" id="MFC5406750.1"/>
    </source>
</evidence>
<dbReference type="PIRSF" id="PIRSF005917">
    <property type="entry name" value="MTase_YraL"/>
    <property type="match status" value="1"/>
</dbReference>
<feature type="domain" description="Tetrapyrrole methylase" evidence="8">
    <location>
        <begin position="34"/>
        <end position="232"/>
    </location>
</feature>
<keyword evidence="4 6" id="KW-0808">Transferase</keyword>
<feature type="region of interest" description="Disordered" evidence="7">
    <location>
        <begin position="1"/>
        <end position="24"/>
    </location>
</feature>
<dbReference type="NCBIfam" id="TIGR00096">
    <property type="entry name" value="16S rRNA (cytidine(1402)-2'-O)-methyltransferase"/>
    <property type="match status" value="1"/>
</dbReference>
<evidence type="ECO:0000259" key="8">
    <source>
        <dbReference type="Pfam" id="PF00590"/>
    </source>
</evidence>